<comment type="caution">
    <text evidence="1">The sequence shown here is derived from an EMBL/GenBank/DDBJ whole genome shotgun (WGS) entry which is preliminary data.</text>
</comment>
<dbReference type="OrthoDB" id="6332402at2"/>
<organism evidence="1 2">
    <name type="scientific">Alteromonas marina</name>
    <dbReference type="NCBI Taxonomy" id="203795"/>
    <lineage>
        <taxon>Bacteria</taxon>
        <taxon>Pseudomonadati</taxon>
        <taxon>Pseudomonadota</taxon>
        <taxon>Gammaproteobacteria</taxon>
        <taxon>Alteromonadales</taxon>
        <taxon>Alteromonadaceae</taxon>
        <taxon>Alteromonas/Salinimonas group</taxon>
        <taxon>Alteromonas</taxon>
    </lineage>
</organism>
<evidence type="ECO:0000313" key="2">
    <source>
        <dbReference type="Proteomes" id="UP000031197"/>
    </source>
</evidence>
<gene>
    <name evidence="1" type="ORF">RJ41_07450</name>
</gene>
<keyword evidence="2" id="KW-1185">Reference proteome</keyword>
<evidence type="ECO:0000313" key="1">
    <source>
        <dbReference type="EMBL" id="KHT54351.1"/>
    </source>
</evidence>
<reference evidence="1 2" key="1">
    <citation type="submission" date="2014-12" db="EMBL/GenBank/DDBJ databases">
        <title>Genome sequencing of Alteromonas marina AD001.</title>
        <authorList>
            <person name="Adrian T.G.S."/>
            <person name="Chan K.G."/>
        </authorList>
    </citation>
    <scope>NUCLEOTIDE SEQUENCE [LARGE SCALE GENOMIC DNA]</scope>
    <source>
        <strain evidence="1 2">AD001</strain>
    </source>
</reference>
<name>A0A0B3XXK2_9ALTE</name>
<proteinExistence type="predicted"/>
<accession>A0A0B3XXK2</accession>
<sequence>MTKTLKITMSDGKWLVDIFSQANDSGVYDLIHPNDVTEVSLNKGEMYGFRYSLQGKPGTSFKIALDNDVLAEGEIDRSEVASGSGVL</sequence>
<protein>
    <submittedName>
        <fullName evidence="1">Uncharacterized protein</fullName>
    </submittedName>
</protein>
<dbReference type="AlphaFoldDB" id="A0A0B3XXK2"/>
<dbReference type="RefSeq" id="WP_039218849.1">
    <property type="nucleotide sequence ID" value="NZ_JWLW01000012.1"/>
</dbReference>
<dbReference type="EMBL" id="JWLW01000012">
    <property type="protein sequence ID" value="KHT54351.1"/>
    <property type="molecule type" value="Genomic_DNA"/>
</dbReference>
<dbReference type="Proteomes" id="UP000031197">
    <property type="component" value="Unassembled WGS sequence"/>
</dbReference>